<comment type="caution">
    <text evidence="3">The sequence shown here is derived from an EMBL/GenBank/DDBJ whole genome shotgun (WGS) entry which is preliminary data.</text>
</comment>
<name>A0ABV9M999_9BACL</name>
<evidence type="ECO:0000313" key="3">
    <source>
        <dbReference type="EMBL" id="MFC4711686.1"/>
    </source>
</evidence>
<feature type="transmembrane region" description="Helical" evidence="1">
    <location>
        <begin position="12"/>
        <end position="32"/>
    </location>
</feature>
<gene>
    <name evidence="3" type="ORF">ACFO5U_02365</name>
</gene>
<evidence type="ECO:0000313" key="4">
    <source>
        <dbReference type="Proteomes" id="UP001595932"/>
    </source>
</evidence>
<dbReference type="EMBL" id="JBHSGL010000002">
    <property type="protein sequence ID" value="MFC4711686.1"/>
    <property type="molecule type" value="Genomic_DNA"/>
</dbReference>
<protein>
    <submittedName>
        <fullName evidence="3">PH domain-containing protein</fullName>
    </submittedName>
</protein>
<organism evidence="3 4">
    <name type="scientific">Planococcus dechangensis</name>
    <dbReference type="NCBI Taxonomy" id="1176255"/>
    <lineage>
        <taxon>Bacteria</taxon>
        <taxon>Bacillati</taxon>
        <taxon>Bacillota</taxon>
        <taxon>Bacilli</taxon>
        <taxon>Bacillales</taxon>
        <taxon>Caryophanaceae</taxon>
        <taxon>Planococcus</taxon>
    </lineage>
</organism>
<evidence type="ECO:0000256" key="1">
    <source>
        <dbReference type="SAM" id="Phobius"/>
    </source>
</evidence>
<dbReference type="InterPro" id="IPR009589">
    <property type="entry name" value="PH_YyaB-like"/>
</dbReference>
<keyword evidence="4" id="KW-1185">Reference proteome</keyword>
<dbReference type="Pfam" id="PF06713">
    <property type="entry name" value="bPH_4"/>
    <property type="match status" value="1"/>
</dbReference>
<accession>A0ABV9M999</accession>
<proteinExistence type="predicted"/>
<keyword evidence="1" id="KW-1133">Transmembrane helix</keyword>
<keyword evidence="1" id="KW-0472">Membrane</keyword>
<feature type="transmembrane region" description="Helical" evidence="1">
    <location>
        <begin position="38"/>
        <end position="66"/>
    </location>
</feature>
<evidence type="ECO:0000259" key="2">
    <source>
        <dbReference type="Pfam" id="PF06713"/>
    </source>
</evidence>
<feature type="domain" description="Uncharacterized protein YyaB-like PH" evidence="2">
    <location>
        <begin position="63"/>
        <end position="138"/>
    </location>
</feature>
<keyword evidence="1" id="KW-0812">Transmembrane</keyword>
<dbReference type="Proteomes" id="UP001595932">
    <property type="component" value="Unassembled WGS sequence"/>
</dbReference>
<dbReference type="PROSITE" id="PS51257">
    <property type="entry name" value="PROKAR_LIPOPROTEIN"/>
    <property type="match status" value="1"/>
</dbReference>
<dbReference type="RefSeq" id="WP_377276356.1">
    <property type="nucleotide sequence ID" value="NZ_JBHSGL010000002.1"/>
</dbReference>
<reference evidence="4" key="1">
    <citation type="journal article" date="2019" name="Int. J. Syst. Evol. Microbiol.">
        <title>The Global Catalogue of Microorganisms (GCM) 10K type strain sequencing project: providing services to taxonomists for standard genome sequencing and annotation.</title>
        <authorList>
            <consortium name="The Broad Institute Genomics Platform"/>
            <consortium name="The Broad Institute Genome Sequencing Center for Infectious Disease"/>
            <person name="Wu L."/>
            <person name="Ma J."/>
        </authorList>
    </citation>
    <scope>NUCLEOTIDE SEQUENCE [LARGE SCALE GENOMIC DNA]</scope>
    <source>
        <strain evidence="4">CGMCC 1.12151</strain>
    </source>
</reference>
<sequence length="149" mass="17106">MTFRSKIDRPFLMLYGAATLLIAVSCFWPFFFDDDMPLSAAAILISIFVGTIAFMLWLILGISYVFRDDHIFVKAGPLRTKIAYEDISLISPTSDILTGMRMLSSRDALEIFYPKAVMDSVKISPAEQRRFLDELMKRVPRDKFHRSLL</sequence>